<feature type="domain" description="SEA" evidence="2">
    <location>
        <begin position="115"/>
        <end position="233"/>
    </location>
</feature>
<evidence type="ECO:0000313" key="3">
    <source>
        <dbReference type="EMBL" id="EFO82335.1"/>
    </source>
</evidence>
<dbReference type="CTD" id="9822475"/>
<dbReference type="PROSITE" id="PS50024">
    <property type="entry name" value="SEA"/>
    <property type="match status" value="1"/>
</dbReference>
<evidence type="ECO:0000259" key="2">
    <source>
        <dbReference type="PROSITE" id="PS50024"/>
    </source>
</evidence>
<evidence type="ECO:0000313" key="4">
    <source>
        <dbReference type="Proteomes" id="UP000008281"/>
    </source>
</evidence>
<proteinExistence type="predicted"/>
<name>E3LDD6_CAERE</name>
<dbReference type="EMBL" id="DS268407">
    <property type="protein sequence ID" value="EFO82335.1"/>
    <property type="molecule type" value="Genomic_DNA"/>
</dbReference>
<evidence type="ECO:0000256" key="1">
    <source>
        <dbReference type="SAM" id="Phobius"/>
    </source>
</evidence>
<accession>E3LDD6</accession>
<keyword evidence="1" id="KW-1133">Transmembrane helix</keyword>
<dbReference type="GeneID" id="9822475"/>
<gene>
    <name evidence="3" type="ORF">CRE_00602</name>
</gene>
<organism evidence="4">
    <name type="scientific">Caenorhabditis remanei</name>
    <name type="common">Caenorhabditis vulgaris</name>
    <dbReference type="NCBI Taxonomy" id="31234"/>
    <lineage>
        <taxon>Eukaryota</taxon>
        <taxon>Metazoa</taxon>
        <taxon>Ecdysozoa</taxon>
        <taxon>Nematoda</taxon>
        <taxon>Chromadorea</taxon>
        <taxon>Rhabditida</taxon>
        <taxon>Rhabditina</taxon>
        <taxon>Rhabditomorpha</taxon>
        <taxon>Rhabditoidea</taxon>
        <taxon>Rhabditidae</taxon>
        <taxon>Peloderinae</taxon>
        <taxon>Caenorhabditis</taxon>
    </lineage>
</organism>
<keyword evidence="1" id="KW-0812">Transmembrane</keyword>
<dbReference type="Pfam" id="PF01390">
    <property type="entry name" value="SEA"/>
    <property type="match status" value="1"/>
</dbReference>
<keyword evidence="1" id="KW-0472">Membrane</keyword>
<dbReference type="InterPro" id="IPR000082">
    <property type="entry name" value="SEA_dom"/>
</dbReference>
<keyword evidence="4" id="KW-1185">Reference proteome</keyword>
<dbReference type="OrthoDB" id="5801522at2759"/>
<reference evidence="3" key="1">
    <citation type="submission" date="2007-07" db="EMBL/GenBank/DDBJ databases">
        <title>PCAP assembly of the Caenorhabditis remanei genome.</title>
        <authorList>
            <consortium name="The Caenorhabditis remanei Sequencing Consortium"/>
            <person name="Wilson R.K."/>
        </authorList>
    </citation>
    <scope>NUCLEOTIDE SEQUENCE [LARGE SCALE GENOMIC DNA]</scope>
    <source>
        <strain evidence="3">PB4641</strain>
    </source>
</reference>
<dbReference type="OMA" id="YMARRGW"/>
<feature type="transmembrane region" description="Helical" evidence="1">
    <location>
        <begin position="52"/>
        <end position="79"/>
    </location>
</feature>
<dbReference type="HOGENOM" id="CLU_1195789_0_0_1"/>
<dbReference type="KEGG" id="crq:GCK72_024630"/>
<dbReference type="Proteomes" id="UP000008281">
    <property type="component" value="Unassembled WGS sequence"/>
</dbReference>
<protein>
    <recommendedName>
        <fullName evidence="2">SEA domain-containing protein</fullName>
    </recommendedName>
</protein>
<dbReference type="RefSeq" id="XP_003117737.2">
    <property type="nucleotide sequence ID" value="XM_003117689.2"/>
</dbReference>
<dbReference type="eggNOG" id="ENOG502SCQU">
    <property type="taxonomic scope" value="Eukaryota"/>
</dbReference>
<sequence>MSYNHHNQSQGYVPSYNSQNTGAAYMARRGWENESERNTKISFSSKSSSKRIYITLFIMVVLLLIAAIVIIILFATGVFTGADPLQNPTISPIFNPTIRPPINNIPPLGPPIFSQNQSYSGSFTILRQASEMFDMKNTNNYYLTFNRIQDGLDNIFVTSSLLRPYAAQAILTDLQNRGNDLAVLFRVNMLGGGSIDQNTVAAVVRDNINQLQNQLGGNIQIDPNTIFVFRLTT</sequence>
<dbReference type="InParanoid" id="E3LDD6"/>
<dbReference type="AlphaFoldDB" id="E3LDD6"/>